<dbReference type="FunFam" id="1.10.10.140:FF:000001">
    <property type="entry name" value="Cytochrome c oxidase subunit 6B1"/>
    <property type="match status" value="1"/>
</dbReference>
<gene>
    <name evidence="6" type="primary">COX6B1</name>
    <name evidence="6" type="ORF">TNIN_414151</name>
</gene>
<proteinExistence type="inferred from homology"/>
<dbReference type="InterPro" id="IPR003213">
    <property type="entry name" value="Cyt_c_oxidase_su6B"/>
</dbReference>
<evidence type="ECO:0000313" key="6">
    <source>
        <dbReference type="EMBL" id="GFY41332.1"/>
    </source>
</evidence>
<dbReference type="EMBL" id="BMAV01002443">
    <property type="protein sequence ID" value="GFY41332.1"/>
    <property type="molecule type" value="Genomic_DNA"/>
</dbReference>
<evidence type="ECO:0000256" key="3">
    <source>
        <dbReference type="ARBA" id="ARBA00023157"/>
    </source>
</evidence>
<dbReference type="PANTHER" id="PTHR11387">
    <property type="entry name" value="CYTOCHROME C OXIDASE SUBUNIT 6B"/>
    <property type="match status" value="1"/>
</dbReference>
<organism evidence="6 7">
    <name type="scientific">Trichonephila inaurata madagascariensis</name>
    <dbReference type="NCBI Taxonomy" id="2747483"/>
    <lineage>
        <taxon>Eukaryota</taxon>
        <taxon>Metazoa</taxon>
        <taxon>Ecdysozoa</taxon>
        <taxon>Arthropoda</taxon>
        <taxon>Chelicerata</taxon>
        <taxon>Arachnida</taxon>
        <taxon>Araneae</taxon>
        <taxon>Araneomorphae</taxon>
        <taxon>Entelegynae</taxon>
        <taxon>Araneoidea</taxon>
        <taxon>Nephilidae</taxon>
        <taxon>Trichonephila</taxon>
        <taxon>Trichonephila inaurata</taxon>
    </lineage>
</organism>
<sequence length="83" mass="10030">MPASVMSQEKTLWTAPFDPRFPNTNQTKNCWQNYIDYHRCQKVKGEDYSPCEYYKRVYTSLCPNGWVEKWDEQREEGRFPGRI</sequence>
<dbReference type="InterPro" id="IPR036549">
    <property type="entry name" value="CX6/COA6-like_sf"/>
</dbReference>
<feature type="disulfide bond" evidence="5">
    <location>
        <begin position="40"/>
        <end position="51"/>
    </location>
</feature>
<comment type="subcellular location">
    <subcellularLocation>
        <location evidence="1">Mitochondrion</location>
    </subcellularLocation>
</comment>
<dbReference type="Pfam" id="PF02297">
    <property type="entry name" value="COX6B"/>
    <property type="match status" value="1"/>
</dbReference>
<name>A0A8X6WTS7_9ARAC</name>
<dbReference type="InterPro" id="IPR048280">
    <property type="entry name" value="COX6B-like"/>
</dbReference>
<dbReference type="GO" id="GO:0005739">
    <property type="term" value="C:mitochondrion"/>
    <property type="evidence" value="ECO:0007669"/>
    <property type="project" value="UniProtKB-SubCell"/>
</dbReference>
<dbReference type="Gene3D" id="1.10.10.140">
    <property type="entry name" value="Cytochrome c oxidase, subunit VIb"/>
    <property type="match status" value="1"/>
</dbReference>
<evidence type="ECO:0000256" key="5">
    <source>
        <dbReference type="PIRSR" id="PIRSR000278-1"/>
    </source>
</evidence>
<evidence type="ECO:0000256" key="4">
    <source>
        <dbReference type="PIRNR" id="PIRNR000278"/>
    </source>
</evidence>
<dbReference type="Proteomes" id="UP000886998">
    <property type="component" value="Unassembled WGS sequence"/>
</dbReference>
<dbReference type="CDD" id="cd00926">
    <property type="entry name" value="Cyt_c_Oxidase_VIb"/>
    <property type="match status" value="1"/>
</dbReference>
<protein>
    <recommendedName>
        <fullName evidence="4">Cytochrome c oxidase subunit</fullName>
    </recommendedName>
</protein>
<comment type="caution">
    <text evidence="6">The sequence shown here is derived from an EMBL/GenBank/DDBJ whole genome shotgun (WGS) entry which is preliminary data.</text>
</comment>
<dbReference type="OrthoDB" id="1107506at2759"/>
<dbReference type="PIRSF" id="PIRSF000278">
    <property type="entry name" value="Cyt_c_oxidase_6B"/>
    <property type="match status" value="1"/>
</dbReference>
<keyword evidence="3 5" id="KW-1015">Disulfide bond</keyword>
<dbReference type="PROSITE" id="PS51808">
    <property type="entry name" value="CHCH"/>
    <property type="match status" value="1"/>
</dbReference>
<reference evidence="6" key="1">
    <citation type="submission" date="2020-08" db="EMBL/GenBank/DDBJ databases">
        <title>Multicomponent nature underlies the extraordinary mechanical properties of spider dragline silk.</title>
        <authorList>
            <person name="Kono N."/>
            <person name="Nakamura H."/>
            <person name="Mori M."/>
            <person name="Yoshida Y."/>
            <person name="Ohtoshi R."/>
            <person name="Malay A.D."/>
            <person name="Moran D.A.P."/>
            <person name="Tomita M."/>
            <person name="Numata K."/>
            <person name="Arakawa K."/>
        </authorList>
    </citation>
    <scope>NUCLEOTIDE SEQUENCE</scope>
</reference>
<evidence type="ECO:0000313" key="7">
    <source>
        <dbReference type="Proteomes" id="UP000886998"/>
    </source>
</evidence>
<accession>A0A8X6WTS7</accession>
<feature type="disulfide bond" evidence="5">
    <location>
        <begin position="30"/>
        <end position="62"/>
    </location>
</feature>
<dbReference type="AlphaFoldDB" id="A0A8X6WTS7"/>
<keyword evidence="2 4" id="KW-0496">Mitochondrion</keyword>
<comment type="similarity">
    <text evidence="4">Belongs to the cytochrome c oxidase subunit 6B.</text>
</comment>
<evidence type="ECO:0000256" key="1">
    <source>
        <dbReference type="ARBA" id="ARBA00004173"/>
    </source>
</evidence>
<comment type="function">
    <text evidence="4">Component of the cytochrome c oxidase, the last enzyme in the mitochondrial electron transport chain which drives oxidative phosphorylation.</text>
</comment>
<evidence type="ECO:0000256" key="2">
    <source>
        <dbReference type="ARBA" id="ARBA00023128"/>
    </source>
</evidence>
<dbReference type="GO" id="GO:0045277">
    <property type="term" value="C:respiratory chain complex IV"/>
    <property type="evidence" value="ECO:0007669"/>
    <property type="project" value="InterPro"/>
</dbReference>
<keyword evidence="7" id="KW-1185">Reference proteome</keyword>
<dbReference type="SUPFAM" id="SSF47694">
    <property type="entry name" value="Cytochrome c oxidase subunit h"/>
    <property type="match status" value="1"/>
</dbReference>